<evidence type="ECO:0000259" key="1">
    <source>
        <dbReference type="PROSITE" id="PS51186"/>
    </source>
</evidence>
<dbReference type="Gene3D" id="3.40.630.30">
    <property type="match status" value="1"/>
</dbReference>
<dbReference type="PANTHER" id="PTHR39173">
    <property type="entry name" value="ACETYLTRANSFERASE"/>
    <property type="match status" value="1"/>
</dbReference>
<name>A0ABS3WKJ6_9BACL</name>
<dbReference type="EMBL" id="JAGGDJ010000077">
    <property type="protein sequence ID" value="MBO7748827.1"/>
    <property type="molecule type" value="Genomic_DNA"/>
</dbReference>
<dbReference type="PANTHER" id="PTHR39173:SF1">
    <property type="entry name" value="ACETYLTRANSFERASE"/>
    <property type="match status" value="1"/>
</dbReference>
<organism evidence="2 3">
    <name type="scientific">Paenibacillus artemisiicola</name>
    <dbReference type="NCBI Taxonomy" id="1172618"/>
    <lineage>
        <taxon>Bacteria</taxon>
        <taxon>Bacillati</taxon>
        <taxon>Bacillota</taxon>
        <taxon>Bacilli</taxon>
        <taxon>Bacillales</taxon>
        <taxon>Paenibacillaceae</taxon>
        <taxon>Paenibacillus</taxon>
    </lineage>
</organism>
<reference evidence="2 3" key="1">
    <citation type="submission" date="2021-03" db="EMBL/GenBank/DDBJ databases">
        <title>Paenibacillus artemisicola MWE-103 whole genome sequence.</title>
        <authorList>
            <person name="Ham Y.J."/>
        </authorList>
    </citation>
    <scope>NUCLEOTIDE SEQUENCE [LARGE SCALE GENOMIC DNA]</scope>
    <source>
        <strain evidence="2 3">MWE-103</strain>
    </source>
</reference>
<keyword evidence="3" id="KW-1185">Reference proteome</keyword>
<evidence type="ECO:0000313" key="2">
    <source>
        <dbReference type="EMBL" id="MBO7748827.1"/>
    </source>
</evidence>
<evidence type="ECO:0000313" key="3">
    <source>
        <dbReference type="Proteomes" id="UP000670947"/>
    </source>
</evidence>
<sequence>MDSGGKPNAEAAVPGGGDVRLVRPAVELRAAYMDFYREWIESGEDIVPWVVERDPSDFPAYVRFLLEASEEARVEEGWVPHSTYWLQDGAGRIVGAANIRHRLNRKLAESGGHIGYGVAPSQRRKGYAKAMLAQALAVTDRLGLDEVLVICDRGNDGSERTILANGGRFDSEFTEAHGNVVRRFWIHREP</sequence>
<dbReference type="RefSeq" id="WP_208851349.1">
    <property type="nucleotide sequence ID" value="NZ_JAGGDJ010000077.1"/>
</dbReference>
<feature type="domain" description="N-acetyltransferase" evidence="1">
    <location>
        <begin position="33"/>
        <end position="187"/>
    </location>
</feature>
<dbReference type="SUPFAM" id="SSF55729">
    <property type="entry name" value="Acyl-CoA N-acyltransferases (Nat)"/>
    <property type="match status" value="1"/>
</dbReference>
<dbReference type="PROSITE" id="PS51186">
    <property type="entry name" value="GNAT"/>
    <property type="match status" value="1"/>
</dbReference>
<comment type="caution">
    <text evidence="2">The sequence shown here is derived from an EMBL/GenBank/DDBJ whole genome shotgun (WGS) entry which is preliminary data.</text>
</comment>
<dbReference type="Proteomes" id="UP000670947">
    <property type="component" value="Unassembled WGS sequence"/>
</dbReference>
<dbReference type="InterPro" id="IPR016181">
    <property type="entry name" value="Acyl_CoA_acyltransferase"/>
</dbReference>
<proteinExistence type="predicted"/>
<accession>A0ABS3WKJ6</accession>
<dbReference type="Pfam" id="PF13302">
    <property type="entry name" value="Acetyltransf_3"/>
    <property type="match status" value="1"/>
</dbReference>
<dbReference type="CDD" id="cd04301">
    <property type="entry name" value="NAT_SF"/>
    <property type="match status" value="1"/>
</dbReference>
<gene>
    <name evidence="2" type="ORF">I8J29_32115</name>
</gene>
<protein>
    <submittedName>
        <fullName evidence="2">GNAT family N-acetyltransferase</fullName>
    </submittedName>
</protein>
<dbReference type="InterPro" id="IPR000182">
    <property type="entry name" value="GNAT_dom"/>
</dbReference>